<organism evidence="1 2">
    <name type="scientific">Oceanobacillus indicireducens</name>
    <dbReference type="NCBI Taxonomy" id="1004261"/>
    <lineage>
        <taxon>Bacteria</taxon>
        <taxon>Bacillati</taxon>
        <taxon>Bacillota</taxon>
        <taxon>Bacilli</taxon>
        <taxon>Bacillales</taxon>
        <taxon>Bacillaceae</taxon>
        <taxon>Oceanobacillus</taxon>
    </lineage>
</organism>
<dbReference type="Proteomes" id="UP000624041">
    <property type="component" value="Unassembled WGS sequence"/>
</dbReference>
<keyword evidence="2" id="KW-1185">Reference proteome</keyword>
<proteinExistence type="predicted"/>
<accession>A0A918D4U5</accession>
<dbReference type="AlphaFoldDB" id="A0A918D4U5"/>
<evidence type="ECO:0000313" key="1">
    <source>
        <dbReference type="EMBL" id="GGN66200.1"/>
    </source>
</evidence>
<protein>
    <submittedName>
        <fullName evidence="1">Uncharacterized protein</fullName>
    </submittedName>
</protein>
<reference evidence="1" key="2">
    <citation type="submission" date="2020-09" db="EMBL/GenBank/DDBJ databases">
        <authorList>
            <person name="Sun Q."/>
            <person name="Ohkuma M."/>
        </authorList>
    </citation>
    <scope>NUCLEOTIDE SEQUENCE</scope>
    <source>
        <strain evidence="1">JCM 17251</strain>
    </source>
</reference>
<evidence type="ECO:0000313" key="2">
    <source>
        <dbReference type="Proteomes" id="UP000624041"/>
    </source>
</evidence>
<name>A0A918D4U5_9BACI</name>
<dbReference type="EMBL" id="BMOS01000044">
    <property type="protein sequence ID" value="GGN66200.1"/>
    <property type="molecule type" value="Genomic_DNA"/>
</dbReference>
<reference evidence="1" key="1">
    <citation type="journal article" date="2014" name="Int. J. Syst. Evol. Microbiol.">
        <title>Complete genome sequence of Corynebacterium casei LMG S-19264T (=DSM 44701T), isolated from a smear-ripened cheese.</title>
        <authorList>
            <consortium name="US DOE Joint Genome Institute (JGI-PGF)"/>
            <person name="Walter F."/>
            <person name="Albersmeier A."/>
            <person name="Kalinowski J."/>
            <person name="Ruckert C."/>
        </authorList>
    </citation>
    <scope>NUCLEOTIDE SEQUENCE</scope>
    <source>
        <strain evidence="1">JCM 17251</strain>
    </source>
</reference>
<gene>
    <name evidence="1" type="ORF">GCM10007971_35890</name>
</gene>
<sequence length="56" mass="6841">MLRNESRFNLQERLRLCTIIVSAYIEDKRKNGLQNRDKFITNYDKNRKVALWSFYA</sequence>
<comment type="caution">
    <text evidence="1">The sequence shown here is derived from an EMBL/GenBank/DDBJ whole genome shotgun (WGS) entry which is preliminary data.</text>
</comment>